<protein>
    <submittedName>
        <fullName evidence="3">Coiled-coil domain-containing protein 169</fullName>
    </submittedName>
</protein>
<dbReference type="AlphaFoldDB" id="A0A6P7XX39"/>
<gene>
    <name evidence="3" type="primary">CCDC169</name>
</gene>
<keyword evidence="1" id="KW-0175">Coiled coil</keyword>
<dbReference type="FunCoup" id="A0A6P7XX39">
    <property type="interactions" value="72"/>
</dbReference>
<keyword evidence="2" id="KW-1185">Reference proteome</keyword>
<dbReference type="Proteomes" id="UP000515156">
    <property type="component" value="Chromosome 4"/>
</dbReference>
<dbReference type="InterPro" id="IPR028022">
    <property type="entry name" value="DUF4600"/>
</dbReference>
<evidence type="ECO:0000313" key="2">
    <source>
        <dbReference type="Proteomes" id="UP000515156"/>
    </source>
</evidence>
<evidence type="ECO:0000313" key="3">
    <source>
        <dbReference type="RefSeq" id="XP_030055255.1"/>
    </source>
</evidence>
<feature type="coiled-coil region" evidence="1">
    <location>
        <begin position="105"/>
        <end position="146"/>
    </location>
</feature>
<proteinExistence type="predicted"/>
<accession>A0A6P7XX39</accession>
<dbReference type="InParanoid" id="A0A6P7XX39"/>
<dbReference type="PANTHER" id="PTHR28671">
    <property type="entry name" value="COILED-COIL DOMAIN-CONTAINING PROTEIN 169"/>
    <property type="match status" value="1"/>
</dbReference>
<dbReference type="GeneID" id="115467894"/>
<dbReference type="OrthoDB" id="6615663at2759"/>
<dbReference type="PANTHER" id="PTHR28671:SF3">
    <property type="entry name" value="COILED-COIL DOMAIN-CONTAINING PROTEIN 169"/>
    <property type="match status" value="1"/>
</dbReference>
<feature type="coiled-coil region" evidence="1">
    <location>
        <begin position="13"/>
        <end position="40"/>
    </location>
</feature>
<organism evidence="2 3">
    <name type="scientific">Microcaecilia unicolor</name>
    <dbReference type="NCBI Taxonomy" id="1415580"/>
    <lineage>
        <taxon>Eukaryota</taxon>
        <taxon>Metazoa</taxon>
        <taxon>Chordata</taxon>
        <taxon>Craniata</taxon>
        <taxon>Vertebrata</taxon>
        <taxon>Euteleostomi</taxon>
        <taxon>Amphibia</taxon>
        <taxon>Gymnophiona</taxon>
        <taxon>Siphonopidae</taxon>
        <taxon>Microcaecilia</taxon>
    </lineage>
</organism>
<evidence type="ECO:0000256" key="1">
    <source>
        <dbReference type="SAM" id="Coils"/>
    </source>
</evidence>
<name>A0A6P7XX39_9AMPH</name>
<reference evidence="3" key="1">
    <citation type="submission" date="2025-08" db="UniProtKB">
        <authorList>
            <consortium name="RefSeq"/>
        </authorList>
    </citation>
    <scope>IDENTIFICATION</scope>
</reference>
<dbReference type="CTD" id="728591"/>
<dbReference type="Pfam" id="PF15372">
    <property type="entry name" value="DUF4600"/>
    <property type="match status" value="1"/>
</dbReference>
<dbReference type="RefSeq" id="XP_030055255.1">
    <property type="nucleotide sequence ID" value="XM_030199395.1"/>
</dbReference>
<sequence length="214" mass="24887">MGEGVEDFSAFPTDRLRTELEQEQQMKEMLELSISEMRSTVAELGKRLGSVEDERNEWKTRYETQMELNRQLERHIGLLQEKVEHMRGDPTDRLSSVRAFDQMPVSALNQFIKQLEAEKMSVQNQLKDYELRMEQESKAYHKANDERRTYLAEISQISAALDAKRQQTDPVHGSRENKILKGIYNIPANQRILDPKKGPIKKTAAVKHLPKLKH</sequence>
<dbReference type="KEGG" id="muo:115467894"/>